<gene>
    <name evidence="2" type="ORF">BHF71_03040</name>
</gene>
<dbReference type="RefSeq" id="WP_069657252.1">
    <property type="nucleotide sequence ID" value="NZ_MIJF01000046.1"/>
</dbReference>
<organism evidence="2 3">
    <name type="scientific">Vulcanibacillus modesticaldus</name>
    <dbReference type="NCBI Taxonomy" id="337097"/>
    <lineage>
        <taxon>Bacteria</taxon>
        <taxon>Bacillati</taxon>
        <taxon>Bacillota</taxon>
        <taxon>Bacilli</taxon>
        <taxon>Bacillales</taxon>
        <taxon>Bacillaceae</taxon>
        <taxon>Vulcanibacillus</taxon>
    </lineage>
</organism>
<accession>A0A1D2YTA9</accession>
<dbReference type="STRING" id="337097.BHF71_03040"/>
<proteinExistence type="predicted"/>
<reference evidence="2 3" key="1">
    <citation type="submission" date="2016-09" db="EMBL/GenBank/DDBJ databases">
        <title>Draft genome sequence for the type strain of Vulcanibacillus modesticaldus BR, a strictly anaerobic, moderately thermophilic, and nitrate-reducing bacterium from deep sea-hydrothermal vents of the Mid-Atlantic Ridge.</title>
        <authorList>
            <person name="Abin C.A."/>
            <person name="Hollibaugh J.T."/>
        </authorList>
    </citation>
    <scope>NUCLEOTIDE SEQUENCE [LARGE SCALE GENOMIC DNA]</scope>
    <source>
        <strain evidence="2 3">BR</strain>
    </source>
</reference>
<name>A0A1D2YTA9_9BACI</name>
<keyword evidence="3" id="KW-1185">Reference proteome</keyword>
<evidence type="ECO:0000313" key="3">
    <source>
        <dbReference type="Proteomes" id="UP000243739"/>
    </source>
</evidence>
<sequence length="67" mass="7888">MNRLFQSIIAGGVVVTFAGFMLRRISSAKRMNRINKMINMALHMLGRLGFLRMMGRRNFVRNILRFR</sequence>
<keyword evidence="1" id="KW-0472">Membrane</keyword>
<protein>
    <submittedName>
        <fullName evidence="2">Uncharacterized protein</fullName>
    </submittedName>
</protein>
<evidence type="ECO:0000313" key="2">
    <source>
        <dbReference type="EMBL" id="OEF98916.1"/>
    </source>
</evidence>
<feature type="transmembrane region" description="Helical" evidence="1">
    <location>
        <begin position="6"/>
        <end position="25"/>
    </location>
</feature>
<evidence type="ECO:0000256" key="1">
    <source>
        <dbReference type="SAM" id="Phobius"/>
    </source>
</evidence>
<keyword evidence="1" id="KW-1133">Transmembrane helix</keyword>
<comment type="caution">
    <text evidence="2">The sequence shown here is derived from an EMBL/GenBank/DDBJ whole genome shotgun (WGS) entry which is preliminary data.</text>
</comment>
<dbReference type="AlphaFoldDB" id="A0A1D2YTA9"/>
<keyword evidence="1" id="KW-0812">Transmembrane</keyword>
<dbReference type="Proteomes" id="UP000243739">
    <property type="component" value="Unassembled WGS sequence"/>
</dbReference>
<dbReference type="EMBL" id="MIJF01000046">
    <property type="protein sequence ID" value="OEF98916.1"/>
    <property type="molecule type" value="Genomic_DNA"/>
</dbReference>